<dbReference type="InterPro" id="IPR017983">
    <property type="entry name" value="GPCR_2_secretin-like_CS"/>
</dbReference>
<dbReference type="InterPro" id="IPR036445">
    <property type="entry name" value="GPCR_2_extracell_dom_sf"/>
</dbReference>
<evidence type="ECO:0000313" key="3">
    <source>
        <dbReference type="Proteomes" id="UP001217089"/>
    </source>
</evidence>
<dbReference type="EMBL" id="JARBDR010000342">
    <property type="protein sequence ID" value="KAJ8314052.1"/>
    <property type="molecule type" value="Genomic_DNA"/>
</dbReference>
<reference evidence="2 3" key="1">
    <citation type="submission" date="2022-12" db="EMBL/GenBank/DDBJ databases">
        <title>Chromosome-level genome of Tegillarca granosa.</title>
        <authorList>
            <person name="Kim J."/>
        </authorList>
    </citation>
    <scope>NUCLEOTIDE SEQUENCE [LARGE SCALE GENOMIC DNA]</scope>
    <source>
        <strain evidence="2">Teg-2019</strain>
        <tissue evidence="2">Adductor muscle</tissue>
    </source>
</reference>
<dbReference type="InterPro" id="IPR001879">
    <property type="entry name" value="GPCR_2_extracellular_dom"/>
</dbReference>
<protein>
    <recommendedName>
        <fullName evidence="1">G-protein coupled receptors family 2 profile 1 domain-containing protein</fullName>
    </recommendedName>
</protein>
<comment type="caution">
    <text evidence="2">The sequence shown here is derived from an EMBL/GenBank/DDBJ whole genome shotgun (WGS) entry which is preliminary data.</text>
</comment>
<evidence type="ECO:0000313" key="2">
    <source>
        <dbReference type="EMBL" id="KAJ8314052.1"/>
    </source>
</evidence>
<dbReference type="PROSITE" id="PS50227">
    <property type="entry name" value="G_PROTEIN_RECEP_F2_3"/>
    <property type="match status" value="1"/>
</dbReference>
<dbReference type="SUPFAM" id="SSF111418">
    <property type="entry name" value="Hormone receptor domain"/>
    <property type="match status" value="1"/>
</dbReference>
<proteinExistence type="predicted"/>
<name>A0ABQ9FDX6_TEGGR</name>
<accession>A0ABQ9FDX6</accession>
<sequence>MCYYFLFEAVPPVKYVKCNDSASNDCINNSRVLQPTIDDEDSMDIMCQGFGSESKCNKWKCCCRDAWKCCKEQKNNSMPLNGHNYCPQTWDGWTCWNYTKSSNKASQSCPSFLNFTEETFV</sequence>
<evidence type="ECO:0000259" key="1">
    <source>
        <dbReference type="PROSITE" id="PS50227"/>
    </source>
</evidence>
<dbReference type="Gene3D" id="4.10.1240.10">
    <property type="entry name" value="GPCR, family 2, extracellular hormone receptor domain"/>
    <property type="match status" value="1"/>
</dbReference>
<gene>
    <name evidence="2" type="ORF">KUTeg_008613</name>
</gene>
<dbReference type="Proteomes" id="UP001217089">
    <property type="component" value="Unassembled WGS sequence"/>
</dbReference>
<feature type="domain" description="G-protein coupled receptors family 2 profile 1" evidence="1">
    <location>
        <begin position="68"/>
        <end position="121"/>
    </location>
</feature>
<keyword evidence="3" id="KW-1185">Reference proteome</keyword>
<dbReference type="Pfam" id="PF02793">
    <property type="entry name" value="HRM"/>
    <property type="match status" value="1"/>
</dbReference>
<dbReference type="PROSITE" id="PS00649">
    <property type="entry name" value="G_PROTEIN_RECEP_F2_1"/>
    <property type="match status" value="1"/>
</dbReference>
<organism evidence="2 3">
    <name type="scientific">Tegillarca granosa</name>
    <name type="common">Malaysian cockle</name>
    <name type="synonym">Anadara granosa</name>
    <dbReference type="NCBI Taxonomy" id="220873"/>
    <lineage>
        <taxon>Eukaryota</taxon>
        <taxon>Metazoa</taxon>
        <taxon>Spiralia</taxon>
        <taxon>Lophotrochozoa</taxon>
        <taxon>Mollusca</taxon>
        <taxon>Bivalvia</taxon>
        <taxon>Autobranchia</taxon>
        <taxon>Pteriomorphia</taxon>
        <taxon>Arcoida</taxon>
        <taxon>Arcoidea</taxon>
        <taxon>Arcidae</taxon>
        <taxon>Tegillarca</taxon>
    </lineage>
</organism>